<keyword evidence="6" id="KW-1185">Reference proteome</keyword>
<dbReference type="PANTHER" id="PTHR43537:SF24">
    <property type="entry name" value="GLUCONATE OPERON TRANSCRIPTIONAL REPRESSOR"/>
    <property type="match status" value="1"/>
</dbReference>
<dbReference type="EMBL" id="WVUH01000364">
    <property type="protein sequence ID" value="MBO4209872.1"/>
    <property type="molecule type" value="Genomic_DNA"/>
</dbReference>
<comment type="caution">
    <text evidence="5">The sequence shown here is derived from an EMBL/GenBank/DDBJ whole genome shotgun (WGS) entry which is preliminary data.</text>
</comment>
<accession>A0ABS3VZB2</accession>
<evidence type="ECO:0000259" key="4">
    <source>
        <dbReference type="PROSITE" id="PS50949"/>
    </source>
</evidence>
<evidence type="ECO:0000256" key="3">
    <source>
        <dbReference type="ARBA" id="ARBA00023163"/>
    </source>
</evidence>
<evidence type="ECO:0000313" key="5">
    <source>
        <dbReference type="EMBL" id="MBO4209872.1"/>
    </source>
</evidence>
<dbReference type="InterPro" id="IPR011711">
    <property type="entry name" value="GntR_C"/>
</dbReference>
<dbReference type="SMART" id="SM00895">
    <property type="entry name" value="FCD"/>
    <property type="match status" value="1"/>
</dbReference>
<dbReference type="InterPro" id="IPR008920">
    <property type="entry name" value="TF_FadR/GntR_C"/>
</dbReference>
<proteinExistence type="predicted"/>
<dbReference type="PROSITE" id="PS50949">
    <property type="entry name" value="HTH_GNTR"/>
    <property type="match status" value="1"/>
</dbReference>
<evidence type="ECO:0000313" key="6">
    <source>
        <dbReference type="Proteomes" id="UP000823521"/>
    </source>
</evidence>
<dbReference type="PANTHER" id="PTHR43537">
    <property type="entry name" value="TRANSCRIPTIONAL REGULATOR, GNTR FAMILY"/>
    <property type="match status" value="1"/>
</dbReference>
<dbReference type="Gene3D" id="1.20.120.530">
    <property type="entry name" value="GntR ligand-binding domain-like"/>
    <property type="match status" value="1"/>
</dbReference>
<reference evidence="5 6" key="1">
    <citation type="submission" date="2019-12" db="EMBL/GenBank/DDBJ databases">
        <title>Whole genome sequencing of endophytic Actinobacterium Micromonospora sp. MPMI6T.</title>
        <authorList>
            <person name="Evv R."/>
            <person name="Podile A.R."/>
        </authorList>
    </citation>
    <scope>NUCLEOTIDE SEQUENCE [LARGE SCALE GENOMIC DNA]</scope>
    <source>
        <strain evidence="5 6">MPMI6</strain>
    </source>
</reference>
<keyword evidence="2" id="KW-0238">DNA-binding</keyword>
<dbReference type="Pfam" id="PF00392">
    <property type="entry name" value="GntR"/>
    <property type="match status" value="1"/>
</dbReference>
<dbReference type="Proteomes" id="UP000823521">
    <property type="component" value="Unassembled WGS sequence"/>
</dbReference>
<evidence type="ECO:0000256" key="1">
    <source>
        <dbReference type="ARBA" id="ARBA00023015"/>
    </source>
</evidence>
<dbReference type="InterPro" id="IPR036390">
    <property type="entry name" value="WH_DNA-bd_sf"/>
</dbReference>
<dbReference type="Pfam" id="PF07729">
    <property type="entry name" value="FCD"/>
    <property type="match status" value="1"/>
</dbReference>
<sequence length="232" mass="25231">MTVTKSGPFGDVGALPEVTGGSIPAHIHELLEEAIITGVLAPGTRMRADLLAAEYGVSRIPVREALRSLHEAGWVDIRPRYGVYVRDRSVQELRELVATRAVIEASIAGWTAQRRSTEDLNRLRELTHSGQRADGCTDPRRLSRLVSAYWAVLREAAGNQVMAAVSVDLEKRTRFYLSAVPTGVGGHWPSALDRLTAFLDRGDVDAAATEARGYVTETGATVGRLLTARDRS</sequence>
<dbReference type="InterPro" id="IPR000524">
    <property type="entry name" value="Tscrpt_reg_HTH_GntR"/>
</dbReference>
<keyword evidence="3" id="KW-0804">Transcription</keyword>
<dbReference type="CDD" id="cd07377">
    <property type="entry name" value="WHTH_GntR"/>
    <property type="match status" value="1"/>
</dbReference>
<protein>
    <submittedName>
        <fullName evidence="5">GntR family transcriptional regulator</fullName>
    </submittedName>
</protein>
<gene>
    <name evidence="5" type="ORF">GSF22_28345</name>
</gene>
<organism evidence="5 6">
    <name type="scientific">Micromonospora echinofusca</name>
    <dbReference type="NCBI Taxonomy" id="47858"/>
    <lineage>
        <taxon>Bacteria</taxon>
        <taxon>Bacillati</taxon>
        <taxon>Actinomycetota</taxon>
        <taxon>Actinomycetes</taxon>
        <taxon>Micromonosporales</taxon>
        <taxon>Micromonosporaceae</taxon>
        <taxon>Micromonospora</taxon>
    </lineage>
</organism>
<keyword evidence="1" id="KW-0805">Transcription regulation</keyword>
<dbReference type="SMART" id="SM00345">
    <property type="entry name" value="HTH_GNTR"/>
    <property type="match status" value="1"/>
</dbReference>
<name>A0ABS3VZB2_MICEH</name>
<evidence type="ECO:0000256" key="2">
    <source>
        <dbReference type="ARBA" id="ARBA00023125"/>
    </source>
</evidence>
<dbReference type="RefSeq" id="WP_208816865.1">
    <property type="nucleotide sequence ID" value="NZ_WVUH01000364.1"/>
</dbReference>
<dbReference type="Gene3D" id="1.10.10.10">
    <property type="entry name" value="Winged helix-like DNA-binding domain superfamily/Winged helix DNA-binding domain"/>
    <property type="match status" value="1"/>
</dbReference>
<feature type="domain" description="HTH gntR-type" evidence="4">
    <location>
        <begin position="21"/>
        <end position="88"/>
    </location>
</feature>
<dbReference type="SUPFAM" id="SSF48008">
    <property type="entry name" value="GntR ligand-binding domain-like"/>
    <property type="match status" value="1"/>
</dbReference>
<dbReference type="SUPFAM" id="SSF46785">
    <property type="entry name" value="Winged helix' DNA-binding domain"/>
    <property type="match status" value="1"/>
</dbReference>
<dbReference type="InterPro" id="IPR036388">
    <property type="entry name" value="WH-like_DNA-bd_sf"/>
</dbReference>